<reference evidence="1 2" key="1">
    <citation type="submission" date="2018-06" db="EMBL/GenBank/DDBJ databases">
        <title>Chryseolinea flavus sp. nov., a member of the phylum Bacteroidetes isolated from soil.</title>
        <authorList>
            <person name="Li Y."/>
            <person name="Wang J."/>
        </authorList>
    </citation>
    <scope>NUCLEOTIDE SEQUENCE [LARGE SCALE GENOMIC DNA]</scope>
    <source>
        <strain evidence="1 2">SDU1-6</strain>
    </source>
</reference>
<dbReference type="AlphaFoldDB" id="A0A364Y313"/>
<dbReference type="RefSeq" id="WP_112746779.1">
    <property type="nucleotide sequence ID" value="NZ_QMFY01000004.1"/>
</dbReference>
<organism evidence="1 2">
    <name type="scientific">Pseudochryseolinea flava</name>
    <dbReference type="NCBI Taxonomy" id="2059302"/>
    <lineage>
        <taxon>Bacteria</taxon>
        <taxon>Pseudomonadati</taxon>
        <taxon>Bacteroidota</taxon>
        <taxon>Cytophagia</taxon>
        <taxon>Cytophagales</taxon>
        <taxon>Fulvivirgaceae</taxon>
        <taxon>Pseudochryseolinea</taxon>
    </lineage>
</organism>
<gene>
    <name evidence="1" type="ORF">DQQ10_10310</name>
</gene>
<protein>
    <recommendedName>
        <fullName evidence="3">SGNH/GDSL hydrolase family protein</fullName>
    </recommendedName>
</protein>
<evidence type="ECO:0008006" key="3">
    <source>
        <dbReference type="Google" id="ProtNLM"/>
    </source>
</evidence>
<keyword evidence="2" id="KW-1185">Reference proteome</keyword>
<sequence>MKVHLYKLFRFFLIAITILLLIDFSLGKVMGTLYNRMNVGEKARANYFIRRDTSSVVIFGSSRALYHYHSKVIADSLGLSVYNAGRSNQSIIYHLALLQGIVERHPPKTVVLDLKEDEFVKSPYKYEVLSALLPYCNTNEGIREIYLRANPNYKYWSWSHLLPYNSSVFATLYRGLKRGKDKDIRGFMPLDGTFKDERKISKNCGTSSLPIDTVLVTCFHDFVKLCKEKNIELFVTISPRYSRYECVRPELSSVLEAAQKSNVAVHDFSEVIDDKTLFYDLWHLNKKGALVYSQKLAAELKLKSATD</sequence>
<comment type="caution">
    <text evidence="1">The sequence shown here is derived from an EMBL/GenBank/DDBJ whole genome shotgun (WGS) entry which is preliminary data.</text>
</comment>
<evidence type="ECO:0000313" key="2">
    <source>
        <dbReference type="Proteomes" id="UP000251889"/>
    </source>
</evidence>
<proteinExistence type="predicted"/>
<dbReference type="EMBL" id="QMFY01000004">
    <property type="protein sequence ID" value="RAW01293.1"/>
    <property type="molecule type" value="Genomic_DNA"/>
</dbReference>
<name>A0A364Y313_9BACT</name>
<dbReference type="Proteomes" id="UP000251889">
    <property type="component" value="Unassembled WGS sequence"/>
</dbReference>
<dbReference type="SUPFAM" id="SSF52266">
    <property type="entry name" value="SGNH hydrolase"/>
    <property type="match status" value="1"/>
</dbReference>
<evidence type="ECO:0000313" key="1">
    <source>
        <dbReference type="EMBL" id="RAW01293.1"/>
    </source>
</evidence>
<accession>A0A364Y313</accession>
<dbReference type="OrthoDB" id="869432at2"/>